<name>A0A382H4L4_9ZZZZ</name>
<reference evidence="1" key="1">
    <citation type="submission" date="2018-05" db="EMBL/GenBank/DDBJ databases">
        <authorList>
            <person name="Lanie J.A."/>
            <person name="Ng W.-L."/>
            <person name="Kazmierczak K.M."/>
            <person name="Andrzejewski T.M."/>
            <person name="Davidsen T.M."/>
            <person name="Wayne K.J."/>
            <person name="Tettelin H."/>
            <person name="Glass J.I."/>
            <person name="Rusch D."/>
            <person name="Podicherti R."/>
            <person name="Tsui H.-C.T."/>
            <person name="Winkler M.E."/>
        </authorList>
    </citation>
    <scope>NUCLEOTIDE SEQUENCE</scope>
</reference>
<protein>
    <submittedName>
        <fullName evidence="1">Uncharacterized protein</fullName>
    </submittedName>
</protein>
<dbReference type="AlphaFoldDB" id="A0A382H4L4"/>
<accession>A0A382H4L4</accession>
<gene>
    <name evidence="1" type="ORF">METZ01_LOCUS235082</name>
</gene>
<dbReference type="EMBL" id="UINC01059147">
    <property type="protein sequence ID" value="SVB82228.1"/>
    <property type="molecule type" value="Genomic_DNA"/>
</dbReference>
<evidence type="ECO:0000313" key="1">
    <source>
        <dbReference type="EMBL" id="SVB82228.1"/>
    </source>
</evidence>
<organism evidence="1">
    <name type="scientific">marine metagenome</name>
    <dbReference type="NCBI Taxonomy" id="408172"/>
    <lineage>
        <taxon>unclassified sequences</taxon>
        <taxon>metagenomes</taxon>
        <taxon>ecological metagenomes</taxon>
    </lineage>
</organism>
<feature type="non-terminal residue" evidence="1">
    <location>
        <position position="27"/>
    </location>
</feature>
<sequence>MLAGLDHPTSGQVLFEGVDLSDYNEKQ</sequence>
<proteinExistence type="predicted"/>